<dbReference type="Pfam" id="PF00355">
    <property type="entry name" value="Rieske"/>
    <property type="match status" value="1"/>
</dbReference>
<evidence type="ECO:0000256" key="3">
    <source>
        <dbReference type="ARBA" id="ARBA00023004"/>
    </source>
</evidence>
<feature type="domain" description="Rieske" evidence="5">
    <location>
        <begin position="19"/>
        <end position="112"/>
    </location>
</feature>
<evidence type="ECO:0000256" key="4">
    <source>
        <dbReference type="ARBA" id="ARBA00023014"/>
    </source>
</evidence>
<dbReference type="KEGG" id="mech:Q9L42_008180"/>
<dbReference type="GO" id="GO:0051537">
    <property type="term" value="F:2 iron, 2 sulfur cluster binding"/>
    <property type="evidence" value="ECO:0007669"/>
    <property type="project" value="UniProtKB-KW"/>
</dbReference>
<evidence type="ECO:0000259" key="5">
    <source>
        <dbReference type="PROSITE" id="PS51296"/>
    </source>
</evidence>
<keyword evidence="1" id="KW-0001">2Fe-2S</keyword>
<gene>
    <name evidence="6" type="ORF">Q9L42_008180</name>
</gene>
<dbReference type="PANTHER" id="PTHR40261:SF1">
    <property type="entry name" value="RIESKE DOMAIN-CONTAINING PROTEIN"/>
    <property type="match status" value="1"/>
</dbReference>
<dbReference type="Gene3D" id="2.102.10.10">
    <property type="entry name" value="Rieske [2Fe-2S] iron-sulphur domain"/>
    <property type="match status" value="1"/>
</dbReference>
<reference evidence="6 7" key="1">
    <citation type="journal article" date="2024" name="Microbiology">
        <title>Methylomarinum rosea sp. nov., a novel halophilic methanotrophic bacterium from the hypersaline Lake Elton.</title>
        <authorList>
            <person name="Suleimanov R.Z."/>
            <person name="Oshkin I.Y."/>
            <person name="Danilova O.V."/>
            <person name="Suzina N.E."/>
            <person name="Dedysh S.N."/>
        </authorList>
    </citation>
    <scope>NUCLEOTIDE SEQUENCE [LARGE SCALE GENOMIC DNA]</scope>
    <source>
        <strain evidence="6 7">Ch1-1</strain>
    </source>
</reference>
<keyword evidence="4" id="KW-0411">Iron-sulfur</keyword>
<name>A0AAU7NYM5_9GAMM</name>
<evidence type="ECO:0000313" key="6">
    <source>
        <dbReference type="EMBL" id="XBS22087.1"/>
    </source>
</evidence>
<dbReference type="AlphaFoldDB" id="A0AAU7NYM5"/>
<evidence type="ECO:0000256" key="1">
    <source>
        <dbReference type="ARBA" id="ARBA00022714"/>
    </source>
</evidence>
<keyword evidence="3" id="KW-0408">Iron</keyword>
<dbReference type="PANTHER" id="PTHR40261">
    <property type="match status" value="1"/>
</dbReference>
<dbReference type="SUPFAM" id="SSF50022">
    <property type="entry name" value="ISP domain"/>
    <property type="match status" value="1"/>
</dbReference>
<dbReference type="Proteomes" id="UP001225378">
    <property type="component" value="Chromosome"/>
</dbReference>
<dbReference type="InterPro" id="IPR036922">
    <property type="entry name" value="Rieske_2Fe-2S_sf"/>
</dbReference>
<dbReference type="PROSITE" id="PS51296">
    <property type="entry name" value="RIESKE"/>
    <property type="match status" value="1"/>
</dbReference>
<organism evidence="6 7">
    <name type="scientific">Methylomarinum roseum</name>
    <dbReference type="NCBI Taxonomy" id="3067653"/>
    <lineage>
        <taxon>Bacteria</taxon>
        <taxon>Pseudomonadati</taxon>
        <taxon>Pseudomonadota</taxon>
        <taxon>Gammaproteobacteria</taxon>
        <taxon>Methylococcales</taxon>
        <taxon>Methylococcaceae</taxon>
        <taxon>Methylomarinum</taxon>
    </lineage>
</organism>
<proteinExistence type="predicted"/>
<keyword evidence="7" id="KW-1185">Reference proteome</keyword>
<sequence length="123" mass="14272">MDNANLQFICSTEKLLNLDYLICHIEYRENKSTAVIFYYDGQAYAYLNNCRHRQRRLDCEADTVFDANGQLLSCSMHGYVFEPTTGECMIPPRAGKKLQSLRIVEQDGALYFADERVRMINPF</sequence>
<evidence type="ECO:0000313" key="7">
    <source>
        <dbReference type="Proteomes" id="UP001225378"/>
    </source>
</evidence>
<dbReference type="GO" id="GO:0046872">
    <property type="term" value="F:metal ion binding"/>
    <property type="evidence" value="ECO:0007669"/>
    <property type="project" value="UniProtKB-KW"/>
</dbReference>
<dbReference type="InterPro" id="IPR017941">
    <property type="entry name" value="Rieske_2Fe-2S"/>
</dbReference>
<keyword evidence="2" id="KW-0479">Metal-binding</keyword>
<dbReference type="EMBL" id="CP157743">
    <property type="protein sequence ID" value="XBS22087.1"/>
    <property type="molecule type" value="Genomic_DNA"/>
</dbReference>
<accession>A0AAU7NYM5</accession>
<evidence type="ECO:0000256" key="2">
    <source>
        <dbReference type="ARBA" id="ARBA00022723"/>
    </source>
</evidence>
<dbReference type="RefSeq" id="WP_305908937.1">
    <property type="nucleotide sequence ID" value="NZ_CP157743.1"/>
</dbReference>
<protein>
    <submittedName>
        <fullName evidence="6">Rieske 2Fe-2S domain-containing protein</fullName>
    </submittedName>
</protein>